<dbReference type="EMBL" id="JBHRTK010000012">
    <property type="protein sequence ID" value="MFC3206652.1"/>
    <property type="molecule type" value="Genomic_DNA"/>
</dbReference>
<evidence type="ECO:0000313" key="2">
    <source>
        <dbReference type="EMBL" id="MFC3206652.1"/>
    </source>
</evidence>
<feature type="transmembrane region" description="Helical" evidence="1">
    <location>
        <begin position="39"/>
        <end position="58"/>
    </location>
</feature>
<comment type="caution">
    <text evidence="2">The sequence shown here is derived from an EMBL/GenBank/DDBJ whole genome shotgun (WGS) entry which is preliminary data.</text>
</comment>
<sequence>MHRHPHVLNASSNLLGICFVIIGALKFTKSDAGSFADETAWVAALMFLVSITASYIAIRNGNANKWKNIVADVAFFCGLLALSLSVFILAFT</sequence>
<keyword evidence="1" id="KW-0472">Membrane</keyword>
<reference evidence="3" key="1">
    <citation type="journal article" date="2019" name="Int. J. Syst. Evol. Microbiol.">
        <title>The Global Catalogue of Microorganisms (GCM) 10K type strain sequencing project: providing services to taxonomists for standard genome sequencing and annotation.</title>
        <authorList>
            <consortium name="The Broad Institute Genomics Platform"/>
            <consortium name="The Broad Institute Genome Sequencing Center for Infectious Disease"/>
            <person name="Wu L."/>
            <person name="Ma J."/>
        </authorList>
    </citation>
    <scope>NUCLEOTIDE SEQUENCE [LARGE SCALE GENOMIC DNA]</scope>
    <source>
        <strain evidence="3">KCTC 52165</strain>
    </source>
</reference>
<evidence type="ECO:0000256" key="1">
    <source>
        <dbReference type="SAM" id="Phobius"/>
    </source>
</evidence>
<proteinExistence type="predicted"/>
<keyword evidence="1" id="KW-1133">Transmembrane helix</keyword>
<feature type="transmembrane region" description="Helical" evidence="1">
    <location>
        <begin position="70"/>
        <end position="91"/>
    </location>
</feature>
<keyword evidence="3" id="KW-1185">Reference proteome</keyword>
<keyword evidence="1" id="KW-0812">Transmembrane</keyword>
<gene>
    <name evidence="2" type="ORF">ACFOHJ_10555</name>
</gene>
<feature type="transmembrane region" description="Helical" evidence="1">
    <location>
        <begin position="7"/>
        <end position="27"/>
    </location>
</feature>
<protein>
    <submittedName>
        <fullName evidence="2">Uncharacterized protein</fullName>
    </submittedName>
</protein>
<evidence type="ECO:0000313" key="3">
    <source>
        <dbReference type="Proteomes" id="UP001595583"/>
    </source>
</evidence>
<name>A0ABV7KHM2_9HYPH</name>
<organism evidence="2 3">
    <name type="scientific">Aquamicrobium soli</name>
    <dbReference type="NCBI Taxonomy" id="1811518"/>
    <lineage>
        <taxon>Bacteria</taxon>
        <taxon>Pseudomonadati</taxon>
        <taxon>Pseudomonadota</taxon>
        <taxon>Alphaproteobacteria</taxon>
        <taxon>Hyphomicrobiales</taxon>
        <taxon>Phyllobacteriaceae</taxon>
        <taxon>Aquamicrobium</taxon>
    </lineage>
</organism>
<accession>A0ABV7KHM2</accession>
<dbReference type="Proteomes" id="UP001595583">
    <property type="component" value="Unassembled WGS sequence"/>
</dbReference>
<dbReference type="RefSeq" id="WP_378220463.1">
    <property type="nucleotide sequence ID" value="NZ_JBHRTK010000012.1"/>
</dbReference>